<evidence type="ECO:0000259" key="1">
    <source>
        <dbReference type="Pfam" id="PF03959"/>
    </source>
</evidence>
<dbReference type="SUPFAM" id="SSF53474">
    <property type="entry name" value="alpha/beta-Hydrolases"/>
    <property type="match status" value="1"/>
</dbReference>
<dbReference type="AlphaFoldDB" id="A0A179C0J5"/>
<proteinExistence type="predicted"/>
<dbReference type="InterPro" id="IPR005645">
    <property type="entry name" value="FSH-like_dom"/>
</dbReference>
<evidence type="ECO:0000313" key="2">
    <source>
        <dbReference type="EMBL" id="OAP96834.1"/>
    </source>
</evidence>
<protein>
    <recommendedName>
        <fullName evidence="1">Serine hydrolase domain-containing protein</fullName>
    </recommendedName>
</protein>
<comment type="caution">
    <text evidence="2">The sequence shown here is derived from an EMBL/GenBank/DDBJ whole genome shotgun (WGS) entry which is preliminary data.</text>
</comment>
<dbReference type="Pfam" id="PF03959">
    <property type="entry name" value="FSH1"/>
    <property type="match status" value="1"/>
</dbReference>
<organism evidence="2">
    <name type="scientific">Rhizobium leguminosarum</name>
    <dbReference type="NCBI Taxonomy" id="384"/>
    <lineage>
        <taxon>Bacteria</taxon>
        <taxon>Pseudomonadati</taxon>
        <taxon>Pseudomonadota</taxon>
        <taxon>Alphaproteobacteria</taxon>
        <taxon>Hyphomicrobiales</taxon>
        <taxon>Rhizobiaceae</taxon>
        <taxon>Rhizobium/Agrobacterium group</taxon>
        <taxon>Rhizobium</taxon>
    </lineage>
</organism>
<name>A0A179C0J5_RHILE</name>
<sequence>MRAYRRDLPRLAELLPNIATPTLVISGKDDPFVPPANGEFLADRMPPCRAEVVDAGHFV</sequence>
<accession>A0A179C0J5</accession>
<reference evidence="2" key="1">
    <citation type="submission" date="2016-04" db="EMBL/GenBank/DDBJ databases">
        <title>Fast-growing isolate from the root nodules of Vavilovia formosa.</title>
        <authorList>
            <person name="Kimeklis A."/>
            <person name="Safronova V."/>
            <person name="Belimov A."/>
            <person name="Andronov E."/>
        </authorList>
    </citation>
    <scope>NUCLEOTIDE SEQUENCE [LARGE SCALE GENOMIC DNA]</scope>
    <source>
        <strain evidence="2">Vaf-46</strain>
    </source>
</reference>
<gene>
    <name evidence="2" type="ORF">A4U53_37470</name>
</gene>
<dbReference type="InterPro" id="IPR029058">
    <property type="entry name" value="AB_hydrolase_fold"/>
</dbReference>
<dbReference type="Gene3D" id="3.40.50.1820">
    <property type="entry name" value="alpha/beta hydrolase"/>
    <property type="match status" value="1"/>
</dbReference>
<feature type="domain" description="Serine hydrolase" evidence="1">
    <location>
        <begin position="16"/>
        <end position="59"/>
    </location>
</feature>
<dbReference type="EMBL" id="LWBS01000024">
    <property type="protein sequence ID" value="OAP96834.1"/>
    <property type="molecule type" value="Genomic_DNA"/>
</dbReference>